<evidence type="ECO:0000313" key="1">
    <source>
        <dbReference type="EMBL" id="SFE10027.1"/>
    </source>
</evidence>
<reference evidence="2" key="1">
    <citation type="submission" date="2016-10" db="EMBL/GenBank/DDBJ databases">
        <authorList>
            <person name="Varghese N."/>
            <person name="Submissions S."/>
        </authorList>
    </citation>
    <scope>NUCLEOTIDE SEQUENCE [LARGE SCALE GENOMIC DNA]</scope>
    <source>
        <strain evidence="2">UNC178MFTsu3.1</strain>
    </source>
</reference>
<keyword evidence="2" id="KW-1185">Reference proteome</keyword>
<accession>A0A1I1XRQ1</accession>
<sequence length="143" mass="15926">MTSVSEVDFKDQPEIEYVSQKPRPSIILSRIDFSTHMDLLALAKKYEYNVGFAIGPCSKDGVVDNGKGLGYVYWDKGIIYAYTRDKDVPGYAEMAAKRQPFTYHVYAGKLPQDPSVSLCLTLRGGNMVGGRLRSNDAEIPVRP</sequence>
<gene>
    <name evidence="1" type="ORF">SAMN02799615_00356</name>
</gene>
<evidence type="ECO:0000313" key="2">
    <source>
        <dbReference type="Proteomes" id="UP000199477"/>
    </source>
</evidence>
<dbReference type="EMBL" id="FONH01000001">
    <property type="protein sequence ID" value="SFE10027.1"/>
    <property type="molecule type" value="Genomic_DNA"/>
</dbReference>
<dbReference type="AlphaFoldDB" id="A0A1I1XRQ1"/>
<name>A0A1I1XRQ1_9GAMM</name>
<dbReference type="RefSeq" id="WP_026634374.1">
    <property type="nucleotide sequence ID" value="NZ_FONH01000001.1"/>
</dbReference>
<dbReference type="Proteomes" id="UP000199477">
    <property type="component" value="Unassembled WGS sequence"/>
</dbReference>
<organism evidence="1 2">
    <name type="scientific">Dyella marensis</name>
    <dbReference type="NCBI Taxonomy" id="500610"/>
    <lineage>
        <taxon>Bacteria</taxon>
        <taxon>Pseudomonadati</taxon>
        <taxon>Pseudomonadota</taxon>
        <taxon>Gammaproteobacteria</taxon>
        <taxon>Lysobacterales</taxon>
        <taxon>Rhodanobacteraceae</taxon>
        <taxon>Dyella</taxon>
    </lineage>
</organism>
<protein>
    <submittedName>
        <fullName evidence="1">Uncharacterized protein</fullName>
    </submittedName>
</protein>
<proteinExistence type="predicted"/>